<dbReference type="AlphaFoldDB" id="A0A7S0F6B7"/>
<reference evidence="3" key="1">
    <citation type="submission" date="2021-01" db="EMBL/GenBank/DDBJ databases">
        <authorList>
            <person name="Corre E."/>
            <person name="Pelletier E."/>
            <person name="Niang G."/>
            <person name="Scheremetjew M."/>
            <person name="Finn R."/>
            <person name="Kale V."/>
            <person name="Holt S."/>
            <person name="Cochrane G."/>
            <person name="Meng A."/>
            <person name="Brown T."/>
            <person name="Cohen L."/>
        </authorList>
    </citation>
    <scope>NUCLEOTIDE SEQUENCE</scope>
    <source>
        <strain evidence="3">CCMP1374</strain>
    </source>
</reference>
<evidence type="ECO:0000256" key="1">
    <source>
        <dbReference type="ARBA" id="ARBA00022837"/>
    </source>
</evidence>
<protein>
    <recommendedName>
        <fullName evidence="2">EF-hand domain-containing protein</fullName>
    </recommendedName>
</protein>
<dbReference type="EMBL" id="HBEP01029933">
    <property type="protein sequence ID" value="CAD8503055.1"/>
    <property type="molecule type" value="Transcribed_RNA"/>
</dbReference>
<dbReference type="PROSITE" id="PS50222">
    <property type="entry name" value="EF_HAND_2"/>
    <property type="match status" value="1"/>
</dbReference>
<dbReference type="SUPFAM" id="SSF47473">
    <property type="entry name" value="EF-hand"/>
    <property type="match status" value="1"/>
</dbReference>
<dbReference type="Pfam" id="PF13499">
    <property type="entry name" value="EF-hand_7"/>
    <property type="match status" value="1"/>
</dbReference>
<dbReference type="InterPro" id="IPR011992">
    <property type="entry name" value="EF-hand-dom_pair"/>
</dbReference>
<dbReference type="CDD" id="cd00051">
    <property type="entry name" value="EFh"/>
    <property type="match status" value="1"/>
</dbReference>
<dbReference type="GO" id="GO:0005509">
    <property type="term" value="F:calcium ion binding"/>
    <property type="evidence" value="ECO:0007669"/>
    <property type="project" value="InterPro"/>
</dbReference>
<dbReference type="InterPro" id="IPR002048">
    <property type="entry name" value="EF_hand_dom"/>
</dbReference>
<dbReference type="InterPro" id="IPR018247">
    <property type="entry name" value="EF_Hand_1_Ca_BS"/>
</dbReference>
<sequence>MMRLALQLGSRQARMASSLSRPAVLSPLVVHAQRSYRGMNRIEDMMSASEAWQAASGLESGEISDVSLRAAFKRIDLNGNGVIEQHELKAALLASGQVEGDEATMQTVDNMIEWACTKAPNGDIDFEEYAKIMRVKLDLAKQQGEAYGPGFFKEPAVGTQPVKEWATGGGTIMYKKVPDVIELGPPPQSAAESAASAGAAAAAGRGAGYYSAAATTV</sequence>
<name>A0A7S0F6B7_9EUKA</name>
<dbReference type="PROSITE" id="PS00018">
    <property type="entry name" value="EF_HAND_1"/>
    <property type="match status" value="1"/>
</dbReference>
<feature type="domain" description="EF-hand" evidence="2">
    <location>
        <begin position="63"/>
        <end position="98"/>
    </location>
</feature>
<keyword evidence="1" id="KW-0106">Calcium</keyword>
<evidence type="ECO:0000259" key="2">
    <source>
        <dbReference type="PROSITE" id="PS50222"/>
    </source>
</evidence>
<proteinExistence type="predicted"/>
<dbReference type="Gene3D" id="1.10.238.10">
    <property type="entry name" value="EF-hand"/>
    <property type="match status" value="1"/>
</dbReference>
<organism evidence="3">
    <name type="scientific">Phaeocystis antarctica</name>
    <dbReference type="NCBI Taxonomy" id="33657"/>
    <lineage>
        <taxon>Eukaryota</taxon>
        <taxon>Haptista</taxon>
        <taxon>Haptophyta</taxon>
        <taxon>Prymnesiophyceae</taxon>
        <taxon>Phaeocystales</taxon>
        <taxon>Phaeocystaceae</taxon>
        <taxon>Phaeocystis</taxon>
    </lineage>
</organism>
<evidence type="ECO:0000313" key="3">
    <source>
        <dbReference type="EMBL" id="CAD8503055.1"/>
    </source>
</evidence>
<accession>A0A7S0F6B7</accession>
<gene>
    <name evidence="3" type="ORF">PANT1444_LOCUS16965</name>
</gene>